<proteinExistence type="inferred from homology"/>
<feature type="domain" description="Serine/threonine specific protein phosphatases" evidence="3">
    <location>
        <begin position="293"/>
        <end position="298"/>
    </location>
</feature>
<dbReference type="Proteomes" id="UP000663829">
    <property type="component" value="Unassembled WGS sequence"/>
</dbReference>
<dbReference type="InterPro" id="IPR006186">
    <property type="entry name" value="Ser/Thr-sp_prot-phosphatase"/>
</dbReference>
<feature type="region of interest" description="Disordered" evidence="2">
    <location>
        <begin position="106"/>
        <end position="150"/>
    </location>
</feature>
<evidence type="ECO:0000259" key="3">
    <source>
        <dbReference type="PROSITE" id="PS00125"/>
    </source>
</evidence>
<gene>
    <name evidence="4" type="ORF">GPM918_LOCUS6079</name>
    <name evidence="5" type="ORF">SRO942_LOCUS6079</name>
</gene>
<evidence type="ECO:0000256" key="2">
    <source>
        <dbReference type="SAM" id="MobiDB-lite"/>
    </source>
</evidence>
<dbReference type="OrthoDB" id="9980407at2759"/>
<sequence>MNFNYPRLIQVQYEVPFIPTSFFNDDFFDELFNFEEVQPTDTNDNLCMMPPQSSHNMPFVEQNNANPLNLMQQWNPFLYHQHHMLSPFRFTFGNFVPNQNLIPHSFSSDNLRHPSQRNTDNKNRFRPPIPQRQPRSNNNNNQQNELYDTPRSDLLVSKLTRDRICKDVPYPIVHLLLPEELFSNGTNGPPNISILVHHLKNEADPTWRLLFLLVKQHFQQEPNLLTLSNGCTIVADIHGQFYDLLTIFELGRHPREQQYLFLGDYVDRGSFSCECIFLLFALKIRYPKTFYLLRGNHETKQMTKMFTFYNECKVKYSVDFWNECMAIFDCLPLCAIIDERFFCCHAGLSPHIRSINQINRLNRFQETPSDGPLCDLLWSDPHPQFSNPTTPPWSFNDQRKCSFYFNYSICSQFLFENRLLSVIRAHEVVPNGIVYFEKGQQTDFPVLMTLFSAPNYCDVYQNIASIIIYDQKRNFQPIQYRHRPHPFVLPNHESGFVFGNRFMLTYVNEILLTILQSRARQKSQTSSMDEQDDVTRRLDLKEKLLTDHTKKCRAINNMNLKLANLTPSENLTKKAIVNKDVFEEVLLKSTTNNIDTNENTQQNAFEQALKIDSLYEERIDLNEPAKA</sequence>
<dbReference type="GO" id="GO:0033192">
    <property type="term" value="F:calmodulin-dependent protein phosphatase activity"/>
    <property type="evidence" value="ECO:0007669"/>
    <property type="project" value="InterPro"/>
</dbReference>
<organism evidence="4 6">
    <name type="scientific">Didymodactylos carnosus</name>
    <dbReference type="NCBI Taxonomy" id="1234261"/>
    <lineage>
        <taxon>Eukaryota</taxon>
        <taxon>Metazoa</taxon>
        <taxon>Spiralia</taxon>
        <taxon>Gnathifera</taxon>
        <taxon>Rotifera</taxon>
        <taxon>Eurotatoria</taxon>
        <taxon>Bdelloidea</taxon>
        <taxon>Philodinida</taxon>
        <taxon>Philodinidae</taxon>
        <taxon>Didymodactylos</taxon>
    </lineage>
</organism>
<evidence type="ECO:0000313" key="6">
    <source>
        <dbReference type="Proteomes" id="UP000663829"/>
    </source>
</evidence>
<comment type="catalytic activity">
    <reaction evidence="1">
        <text>O-phospho-L-threonyl-[protein] + H2O = L-threonyl-[protein] + phosphate</text>
        <dbReference type="Rhea" id="RHEA:47004"/>
        <dbReference type="Rhea" id="RHEA-COMP:11060"/>
        <dbReference type="Rhea" id="RHEA-COMP:11605"/>
        <dbReference type="ChEBI" id="CHEBI:15377"/>
        <dbReference type="ChEBI" id="CHEBI:30013"/>
        <dbReference type="ChEBI" id="CHEBI:43474"/>
        <dbReference type="ChEBI" id="CHEBI:61977"/>
        <dbReference type="EC" id="3.1.3.16"/>
    </reaction>
</comment>
<dbReference type="InterPro" id="IPR043360">
    <property type="entry name" value="PP2B"/>
</dbReference>
<dbReference type="InterPro" id="IPR004843">
    <property type="entry name" value="Calcineurin-like_PHP"/>
</dbReference>
<comment type="caution">
    <text evidence="4">The sequence shown here is derived from an EMBL/GenBank/DDBJ whole genome shotgun (WGS) entry which is preliminary data.</text>
</comment>
<feature type="compositionally biased region" description="Low complexity" evidence="2">
    <location>
        <begin position="132"/>
        <end position="144"/>
    </location>
</feature>
<dbReference type="Gene3D" id="3.60.21.10">
    <property type="match status" value="1"/>
</dbReference>
<reference evidence="4" key="1">
    <citation type="submission" date="2021-02" db="EMBL/GenBank/DDBJ databases">
        <authorList>
            <person name="Nowell W R."/>
        </authorList>
    </citation>
    <scope>NUCLEOTIDE SEQUENCE</scope>
</reference>
<accession>A0A813WEL3</accession>
<protein>
    <recommendedName>
        <fullName evidence="1">Serine/threonine-protein phosphatase</fullName>
        <ecNumber evidence="1">3.1.3.16</ecNumber>
    </recommendedName>
</protein>
<dbReference type="EMBL" id="CAJOBC010000918">
    <property type="protein sequence ID" value="CAF3638789.1"/>
    <property type="molecule type" value="Genomic_DNA"/>
</dbReference>
<dbReference type="Proteomes" id="UP000681722">
    <property type="component" value="Unassembled WGS sequence"/>
</dbReference>
<dbReference type="InterPro" id="IPR029052">
    <property type="entry name" value="Metallo-depent_PP-like"/>
</dbReference>
<dbReference type="SUPFAM" id="SSF56300">
    <property type="entry name" value="Metallo-dependent phosphatases"/>
    <property type="match status" value="1"/>
</dbReference>
<evidence type="ECO:0000313" key="4">
    <source>
        <dbReference type="EMBL" id="CAF0851145.1"/>
    </source>
</evidence>
<evidence type="ECO:0000313" key="5">
    <source>
        <dbReference type="EMBL" id="CAF3638789.1"/>
    </source>
</evidence>
<dbReference type="EMBL" id="CAJNOQ010000918">
    <property type="protein sequence ID" value="CAF0851145.1"/>
    <property type="molecule type" value="Genomic_DNA"/>
</dbReference>
<dbReference type="PRINTS" id="PR00114">
    <property type="entry name" value="STPHPHTASE"/>
</dbReference>
<dbReference type="AlphaFoldDB" id="A0A813WEL3"/>
<dbReference type="GO" id="GO:0097720">
    <property type="term" value="P:calcineurin-mediated signaling"/>
    <property type="evidence" value="ECO:0007669"/>
    <property type="project" value="InterPro"/>
</dbReference>
<name>A0A813WEL3_9BILA</name>
<dbReference type="EC" id="3.1.3.16" evidence="1"/>
<comment type="similarity">
    <text evidence="1">Belongs to the PPP phosphatase family.</text>
</comment>
<dbReference type="PANTHER" id="PTHR45673">
    <property type="entry name" value="SERINE/THREONINE-PROTEIN PHOSPHATASE 2B CATALYTIC SUBUNIT 1-RELATED"/>
    <property type="match status" value="1"/>
</dbReference>
<dbReference type="SMART" id="SM00156">
    <property type="entry name" value="PP2Ac"/>
    <property type="match status" value="1"/>
</dbReference>
<keyword evidence="6" id="KW-1185">Reference proteome</keyword>
<keyword evidence="1" id="KW-0378">Hydrolase</keyword>
<evidence type="ECO:0000256" key="1">
    <source>
        <dbReference type="RuleBase" id="RU004273"/>
    </source>
</evidence>
<dbReference type="PROSITE" id="PS00125">
    <property type="entry name" value="SER_THR_PHOSPHATASE"/>
    <property type="match status" value="1"/>
</dbReference>
<dbReference type="Pfam" id="PF00149">
    <property type="entry name" value="Metallophos"/>
    <property type="match status" value="1"/>
</dbReference>